<protein>
    <submittedName>
        <fullName evidence="2">Uncharacterized protein</fullName>
    </submittedName>
</protein>
<gene>
    <name evidence="2" type="ORF">SAMN04487963_2983</name>
</gene>
<evidence type="ECO:0000256" key="1">
    <source>
        <dbReference type="SAM" id="MobiDB-lite"/>
    </source>
</evidence>
<evidence type="ECO:0000313" key="3">
    <source>
        <dbReference type="Proteomes" id="UP000198519"/>
    </source>
</evidence>
<reference evidence="3" key="1">
    <citation type="submission" date="2016-10" db="EMBL/GenBank/DDBJ databases">
        <authorList>
            <person name="Varghese N."/>
            <person name="Submissions S."/>
        </authorList>
    </citation>
    <scope>NUCLEOTIDE SEQUENCE [LARGE SCALE GENOMIC DNA]</scope>
    <source>
        <strain evidence="3">CGMCC 1.7061</strain>
    </source>
</reference>
<proteinExistence type="predicted"/>
<dbReference type="OrthoDB" id="6080551at2"/>
<dbReference type="EMBL" id="FOUE01000004">
    <property type="protein sequence ID" value="SFM56424.1"/>
    <property type="molecule type" value="Genomic_DNA"/>
</dbReference>
<keyword evidence="3" id="KW-1185">Reference proteome</keyword>
<organism evidence="2 3">
    <name type="scientific">Marinobacter zhejiangensis</name>
    <dbReference type="NCBI Taxonomy" id="488535"/>
    <lineage>
        <taxon>Bacteria</taxon>
        <taxon>Pseudomonadati</taxon>
        <taxon>Pseudomonadota</taxon>
        <taxon>Gammaproteobacteria</taxon>
        <taxon>Pseudomonadales</taxon>
        <taxon>Marinobacteraceae</taxon>
        <taxon>Marinobacter</taxon>
    </lineage>
</organism>
<evidence type="ECO:0000313" key="2">
    <source>
        <dbReference type="EMBL" id="SFM56424.1"/>
    </source>
</evidence>
<accession>A0A1I4RWM8</accession>
<feature type="region of interest" description="Disordered" evidence="1">
    <location>
        <begin position="48"/>
        <end position="70"/>
    </location>
</feature>
<dbReference type="AlphaFoldDB" id="A0A1I4RWM8"/>
<dbReference type="Proteomes" id="UP000198519">
    <property type="component" value="Unassembled WGS sequence"/>
</dbReference>
<name>A0A1I4RWM8_9GAMM</name>
<sequence length="70" mass="7436">MSRDSNRKYAVSANRTESRHRIRYVETGGAAVDAGECAFCESTPVLTDSEQKEGAVSLPKTGPCPTGSSD</sequence>